<proteinExistence type="predicted"/>
<evidence type="ECO:0000313" key="3">
    <source>
        <dbReference type="Proteomes" id="UP000886722"/>
    </source>
</evidence>
<accession>A0A9D1KF81</accession>
<evidence type="ECO:0000313" key="2">
    <source>
        <dbReference type="EMBL" id="HIT40197.1"/>
    </source>
</evidence>
<dbReference type="EMBL" id="DVKT01000069">
    <property type="protein sequence ID" value="HIT40197.1"/>
    <property type="molecule type" value="Genomic_DNA"/>
</dbReference>
<keyword evidence="1" id="KW-1133">Transmembrane helix</keyword>
<feature type="transmembrane region" description="Helical" evidence="1">
    <location>
        <begin position="6"/>
        <end position="30"/>
    </location>
</feature>
<feature type="transmembrane region" description="Helical" evidence="1">
    <location>
        <begin position="51"/>
        <end position="68"/>
    </location>
</feature>
<organism evidence="2 3">
    <name type="scientific">Candidatus Caccoplasma intestinavium</name>
    <dbReference type="NCBI Taxonomy" id="2840716"/>
    <lineage>
        <taxon>Bacteria</taxon>
        <taxon>Pseudomonadati</taxon>
        <taxon>Bacteroidota</taxon>
        <taxon>Bacteroidia</taxon>
        <taxon>Bacteroidales</taxon>
        <taxon>Bacteroidaceae</taxon>
        <taxon>Bacteroidaceae incertae sedis</taxon>
        <taxon>Candidatus Caccoplasma</taxon>
    </lineage>
</organism>
<comment type="caution">
    <text evidence="2">The sequence shown here is derived from an EMBL/GenBank/DDBJ whole genome shotgun (WGS) entry which is preliminary data.</text>
</comment>
<gene>
    <name evidence="2" type="ORF">IAD06_09220</name>
</gene>
<keyword evidence="1" id="KW-0812">Transmembrane</keyword>
<reference evidence="2" key="2">
    <citation type="journal article" date="2021" name="PeerJ">
        <title>Extensive microbial diversity within the chicken gut microbiome revealed by metagenomics and culture.</title>
        <authorList>
            <person name="Gilroy R."/>
            <person name="Ravi A."/>
            <person name="Getino M."/>
            <person name="Pursley I."/>
            <person name="Horton D.L."/>
            <person name="Alikhan N.F."/>
            <person name="Baker D."/>
            <person name="Gharbi K."/>
            <person name="Hall N."/>
            <person name="Watson M."/>
            <person name="Adriaenssens E.M."/>
            <person name="Foster-Nyarko E."/>
            <person name="Jarju S."/>
            <person name="Secka A."/>
            <person name="Antonio M."/>
            <person name="Oren A."/>
            <person name="Chaudhuri R.R."/>
            <person name="La Ragione R."/>
            <person name="Hildebrand F."/>
            <person name="Pallen M.J."/>
        </authorList>
    </citation>
    <scope>NUCLEOTIDE SEQUENCE</scope>
    <source>
        <strain evidence="2">21143</strain>
    </source>
</reference>
<reference evidence="2" key="1">
    <citation type="submission" date="2020-10" db="EMBL/GenBank/DDBJ databases">
        <authorList>
            <person name="Gilroy R."/>
        </authorList>
    </citation>
    <scope>NUCLEOTIDE SEQUENCE</scope>
    <source>
        <strain evidence="2">21143</strain>
    </source>
</reference>
<dbReference type="AlphaFoldDB" id="A0A9D1KF81"/>
<keyword evidence="1" id="KW-0472">Membrane</keyword>
<dbReference type="InterPro" id="IPR029087">
    <property type="entry name" value="Imm17"/>
</dbReference>
<protein>
    <submittedName>
        <fullName evidence="2">Immunity 17 family protein</fullName>
    </submittedName>
</protein>
<name>A0A9D1KF81_9BACT</name>
<dbReference type="Pfam" id="PF15562">
    <property type="entry name" value="Imm17"/>
    <property type="match status" value="1"/>
</dbReference>
<evidence type="ECO:0000256" key="1">
    <source>
        <dbReference type="SAM" id="Phobius"/>
    </source>
</evidence>
<dbReference type="Proteomes" id="UP000886722">
    <property type="component" value="Unassembled WGS sequence"/>
</dbReference>
<sequence length="74" mass="8859">MLRAATYIVFFLFALSGTLSVGAAVCRWRWFFETQNSRVMMRFFGRRGVRVFYLLLGLFVWAMAYVLYRDHDLF</sequence>